<proteinExistence type="predicted"/>
<evidence type="ECO:0000313" key="2">
    <source>
        <dbReference type="EMBL" id="OIQ79396.1"/>
    </source>
</evidence>
<sequence>MRRVGDEAQDADEQGGCHLGGRRQPARAHQPGTRDVEPVGPDGLQHRCRRSAEAGRQSLVQGDETPEHLGDRVVGHVQVVVHELGDGCRADGAERGSPGRRDRPRRRAGDGDAVGRERCRQGAGRVEGRRRRSRRVLGVGRPSRVHREAGDRSDVAVGHVGGRPPRVHRIPGEQVVVVREPDRRTTGQGERTGDLLRQVGEPGPSVHGVRSAGSRSEHHVPARDQDDLIGALLHDARLERARVVEATQRGRRGEQLGGRRGRPRDPGLDRRQDGTGELVLDDHAHRTAGAGVADERLRRSAHPRVGRQRRRGLQQAEGRGDRWRSHRTRCGRERSGRSRRRCEGHEAGDEVVRVGRDVGAGDHDHHQGDDAESTRASHGHRPPACSCRVQPRVAVCARTRLGASH</sequence>
<feature type="region of interest" description="Disordered" evidence="1">
    <location>
        <begin position="246"/>
        <end position="387"/>
    </location>
</feature>
<organism evidence="2">
    <name type="scientific">mine drainage metagenome</name>
    <dbReference type="NCBI Taxonomy" id="410659"/>
    <lineage>
        <taxon>unclassified sequences</taxon>
        <taxon>metagenomes</taxon>
        <taxon>ecological metagenomes</taxon>
    </lineage>
</organism>
<dbReference type="EMBL" id="MLJW01001222">
    <property type="protein sequence ID" value="OIQ79396.1"/>
    <property type="molecule type" value="Genomic_DNA"/>
</dbReference>
<gene>
    <name evidence="2" type="ORF">GALL_388700</name>
</gene>
<name>A0A1J5QHC0_9ZZZZ</name>
<feature type="compositionally biased region" description="Basic residues" evidence="1">
    <location>
        <begin position="299"/>
        <end position="312"/>
    </location>
</feature>
<feature type="compositionally biased region" description="Basic and acidic residues" evidence="1">
    <location>
        <begin position="330"/>
        <end position="375"/>
    </location>
</feature>
<protein>
    <submittedName>
        <fullName evidence="2">Uncharacterized protein</fullName>
    </submittedName>
</protein>
<reference evidence="2" key="1">
    <citation type="submission" date="2016-10" db="EMBL/GenBank/DDBJ databases">
        <title>Sequence of Gallionella enrichment culture.</title>
        <authorList>
            <person name="Poehlein A."/>
            <person name="Muehling M."/>
            <person name="Daniel R."/>
        </authorList>
    </citation>
    <scope>NUCLEOTIDE SEQUENCE</scope>
</reference>
<feature type="region of interest" description="Disordered" evidence="1">
    <location>
        <begin position="182"/>
        <end position="221"/>
    </location>
</feature>
<dbReference type="AlphaFoldDB" id="A0A1J5QHC0"/>
<feature type="region of interest" description="Disordered" evidence="1">
    <location>
        <begin position="88"/>
        <end position="149"/>
    </location>
</feature>
<evidence type="ECO:0000256" key="1">
    <source>
        <dbReference type="SAM" id="MobiDB-lite"/>
    </source>
</evidence>
<accession>A0A1J5QHC0</accession>
<feature type="compositionally biased region" description="Basic and acidic residues" evidence="1">
    <location>
        <begin position="88"/>
        <end position="120"/>
    </location>
</feature>
<feature type="compositionally biased region" description="Basic and acidic residues" evidence="1">
    <location>
        <begin position="263"/>
        <end position="285"/>
    </location>
</feature>
<feature type="region of interest" description="Disordered" evidence="1">
    <location>
        <begin position="1"/>
        <end position="72"/>
    </location>
</feature>
<comment type="caution">
    <text evidence="2">The sequence shown here is derived from an EMBL/GenBank/DDBJ whole genome shotgun (WGS) entry which is preliminary data.</text>
</comment>